<dbReference type="Proteomes" id="UP000077266">
    <property type="component" value="Unassembled WGS sequence"/>
</dbReference>
<keyword evidence="2" id="KW-1185">Reference proteome</keyword>
<accession>A0A166N932</accession>
<evidence type="ECO:0000313" key="1">
    <source>
        <dbReference type="EMBL" id="KZV78892.1"/>
    </source>
</evidence>
<organism evidence="1 2">
    <name type="scientific">Exidia glandulosa HHB12029</name>
    <dbReference type="NCBI Taxonomy" id="1314781"/>
    <lineage>
        <taxon>Eukaryota</taxon>
        <taxon>Fungi</taxon>
        <taxon>Dikarya</taxon>
        <taxon>Basidiomycota</taxon>
        <taxon>Agaricomycotina</taxon>
        <taxon>Agaricomycetes</taxon>
        <taxon>Auriculariales</taxon>
        <taxon>Exidiaceae</taxon>
        <taxon>Exidia</taxon>
    </lineage>
</organism>
<dbReference type="AlphaFoldDB" id="A0A166N932"/>
<protein>
    <submittedName>
        <fullName evidence="1">Uncharacterized protein</fullName>
    </submittedName>
</protein>
<dbReference type="EMBL" id="KV426731">
    <property type="protein sequence ID" value="KZV78892.1"/>
    <property type="molecule type" value="Genomic_DNA"/>
</dbReference>
<reference evidence="1 2" key="1">
    <citation type="journal article" date="2016" name="Mol. Biol. Evol.">
        <title>Comparative Genomics of Early-Diverging Mushroom-Forming Fungi Provides Insights into the Origins of Lignocellulose Decay Capabilities.</title>
        <authorList>
            <person name="Nagy L.G."/>
            <person name="Riley R."/>
            <person name="Tritt A."/>
            <person name="Adam C."/>
            <person name="Daum C."/>
            <person name="Floudas D."/>
            <person name="Sun H."/>
            <person name="Yadav J.S."/>
            <person name="Pangilinan J."/>
            <person name="Larsson K.H."/>
            <person name="Matsuura K."/>
            <person name="Barry K."/>
            <person name="Labutti K."/>
            <person name="Kuo R."/>
            <person name="Ohm R.A."/>
            <person name="Bhattacharya S.S."/>
            <person name="Shirouzu T."/>
            <person name="Yoshinaga Y."/>
            <person name="Martin F.M."/>
            <person name="Grigoriev I.V."/>
            <person name="Hibbett D.S."/>
        </authorList>
    </citation>
    <scope>NUCLEOTIDE SEQUENCE [LARGE SCALE GENOMIC DNA]</scope>
    <source>
        <strain evidence="1 2">HHB12029</strain>
    </source>
</reference>
<dbReference type="InParanoid" id="A0A166N932"/>
<sequence length="180" mass="20240">MPFEDAAAQSEVRTGSFSAPSSRVLTMCVTDLPPRPMHSTRVFSLSHARQSVSRVVQPSLRYYTKCSPRPVFTGQELNTVGFAWKKIWPISVKIALSTGGSARRFRDFNPYFTSLTLPLSIFPAPIPHVHPHFVPLPVLSRNPISASPYSSRSHFPSAFRELYISHPTNRTRFPPFRTPS</sequence>
<gene>
    <name evidence="1" type="ORF">EXIGLDRAFT_498086</name>
</gene>
<proteinExistence type="predicted"/>
<name>A0A166N932_EXIGL</name>
<evidence type="ECO:0000313" key="2">
    <source>
        <dbReference type="Proteomes" id="UP000077266"/>
    </source>
</evidence>